<organism evidence="2">
    <name type="scientific">Strongyloides stercoralis</name>
    <name type="common">Threadworm</name>
    <dbReference type="NCBI Taxonomy" id="6248"/>
    <lineage>
        <taxon>Eukaryota</taxon>
        <taxon>Metazoa</taxon>
        <taxon>Ecdysozoa</taxon>
        <taxon>Nematoda</taxon>
        <taxon>Chromadorea</taxon>
        <taxon>Rhabditida</taxon>
        <taxon>Tylenchina</taxon>
        <taxon>Panagrolaimomorpha</taxon>
        <taxon>Strongyloidoidea</taxon>
        <taxon>Strongyloididae</taxon>
        <taxon>Strongyloides</taxon>
    </lineage>
</organism>
<reference evidence="2" key="1">
    <citation type="submission" date="2015-08" db="UniProtKB">
        <authorList>
            <consortium name="WormBaseParasite"/>
        </authorList>
    </citation>
    <scope>IDENTIFICATION</scope>
</reference>
<dbReference type="Proteomes" id="UP000035681">
    <property type="component" value="Unplaced"/>
</dbReference>
<dbReference type="WBParaSite" id="SSTP_0001128700.1">
    <property type="protein sequence ID" value="SSTP_0001128700.1"/>
    <property type="gene ID" value="SSTP_0001128700"/>
</dbReference>
<evidence type="ECO:0000313" key="2">
    <source>
        <dbReference type="WBParaSite" id="SSTP_0001128700.1"/>
    </source>
</evidence>
<keyword evidence="1" id="KW-1185">Reference proteome</keyword>
<evidence type="ECO:0000313" key="1">
    <source>
        <dbReference type="Proteomes" id="UP000035681"/>
    </source>
</evidence>
<accession>A0A0K0EPA0</accession>
<proteinExistence type="predicted"/>
<dbReference type="WBParaSite" id="TCONS_00013338.p1">
    <property type="protein sequence ID" value="TCONS_00013338.p1"/>
    <property type="gene ID" value="XLOC_009201"/>
</dbReference>
<name>A0A0K0EPA0_STRER</name>
<dbReference type="AlphaFoldDB" id="A0A0K0EPA0"/>
<protein>
    <submittedName>
        <fullName evidence="2">DUF4806 domain-containing protein</fullName>
    </submittedName>
</protein>
<sequence length="269" mass="31081">MIRLSSTNEMLKFPLNRSVDPFHDLSEGAVPQITFMILRKAILQKLFTTKVFYNTAIEISKELKNHSKFHDSLNSPEYLISLINNNDVEKKVTLKLNGSQSVALLFFLPIIFDMLCPDNFNLEKQLILKLIEIVKFCTFNSLQKHECDLMDSAIIDFLNLLRKVEPSFSVSIKFHNLCHYKLMAETYGLPKSWSCKREESTNTVLKQLILISKNRVNVPKTCFRKLMQRKNLLDMLIESDPSFNPSVKPPVPLQKKIIKGQNGKIYVIE</sequence>